<dbReference type="InParanoid" id="A0A0C3H4B7"/>
<feature type="compositionally biased region" description="Basic and acidic residues" evidence="1">
    <location>
        <begin position="289"/>
        <end position="300"/>
    </location>
</feature>
<feature type="region of interest" description="Disordered" evidence="1">
    <location>
        <begin position="29"/>
        <end position="254"/>
    </location>
</feature>
<dbReference type="OrthoDB" id="428854at2759"/>
<feature type="compositionally biased region" description="Polar residues" evidence="1">
    <location>
        <begin position="301"/>
        <end position="320"/>
    </location>
</feature>
<organism evidence="3 4">
    <name type="scientific">Oidiodendron maius (strain Zn)</name>
    <dbReference type="NCBI Taxonomy" id="913774"/>
    <lineage>
        <taxon>Eukaryota</taxon>
        <taxon>Fungi</taxon>
        <taxon>Dikarya</taxon>
        <taxon>Ascomycota</taxon>
        <taxon>Pezizomycotina</taxon>
        <taxon>Leotiomycetes</taxon>
        <taxon>Leotiomycetes incertae sedis</taxon>
        <taxon>Myxotrichaceae</taxon>
        <taxon>Oidiodendron</taxon>
    </lineage>
</organism>
<dbReference type="STRING" id="913774.A0A0C3H4B7"/>
<dbReference type="HOGENOM" id="CLU_428326_0_0_1"/>
<evidence type="ECO:0000313" key="4">
    <source>
        <dbReference type="Proteomes" id="UP000054321"/>
    </source>
</evidence>
<dbReference type="PANTHER" id="PTHR45884:SF2">
    <property type="entry name" value="N-ACETYLTRANSFERASE ECO"/>
    <property type="match status" value="1"/>
</dbReference>
<feature type="compositionally biased region" description="Polar residues" evidence="1">
    <location>
        <begin position="181"/>
        <end position="197"/>
    </location>
</feature>
<evidence type="ECO:0000259" key="2">
    <source>
        <dbReference type="Pfam" id="PF13880"/>
    </source>
</evidence>
<proteinExistence type="predicted"/>
<dbReference type="GO" id="GO:0007064">
    <property type="term" value="P:mitotic sister chromatid cohesion"/>
    <property type="evidence" value="ECO:0007669"/>
    <property type="project" value="TreeGrafter"/>
</dbReference>
<feature type="region of interest" description="Disordered" evidence="1">
    <location>
        <begin position="289"/>
        <end position="370"/>
    </location>
</feature>
<keyword evidence="4" id="KW-1185">Reference proteome</keyword>
<accession>A0A0C3H4B7</accession>
<name>A0A0C3H4B7_OIDMZ</name>
<dbReference type="CDD" id="cd04301">
    <property type="entry name" value="NAT_SF"/>
    <property type="match status" value="1"/>
</dbReference>
<evidence type="ECO:0000313" key="3">
    <source>
        <dbReference type="EMBL" id="KIM98179.1"/>
    </source>
</evidence>
<feature type="compositionally biased region" description="Polar residues" evidence="1">
    <location>
        <begin position="114"/>
        <end position="130"/>
    </location>
</feature>
<protein>
    <recommendedName>
        <fullName evidence="2">N-acetyltransferase ESCO acetyl-transferase domain-containing protein</fullName>
    </recommendedName>
</protein>
<dbReference type="GO" id="GO:0061733">
    <property type="term" value="F:protein-lysine-acetyltransferase activity"/>
    <property type="evidence" value="ECO:0007669"/>
    <property type="project" value="TreeGrafter"/>
</dbReference>
<dbReference type="EMBL" id="KN832881">
    <property type="protein sequence ID" value="KIM98179.1"/>
    <property type="molecule type" value="Genomic_DNA"/>
</dbReference>
<reference evidence="3 4" key="1">
    <citation type="submission" date="2014-04" db="EMBL/GenBank/DDBJ databases">
        <authorList>
            <consortium name="DOE Joint Genome Institute"/>
            <person name="Kuo A."/>
            <person name="Martino E."/>
            <person name="Perotto S."/>
            <person name="Kohler A."/>
            <person name="Nagy L.G."/>
            <person name="Floudas D."/>
            <person name="Copeland A."/>
            <person name="Barry K.W."/>
            <person name="Cichocki N."/>
            <person name="Veneault-Fourrey C."/>
            <person name="LaButti K."/>
            <person name="Lindquist E.A."/>
            <person name="Lipzen A."/>
            <person name="Lundell T."/>
            <person name="Morin E."/>
            <person name="Murat C."/>
            <person name="Sun H."/>
            <person name="Tunlid A."/>
            <person name="Henrissat B."/>
            <person name="Grigoriev I.V."/>
            <person name="Hibbett D.S."/>
            <person name="Martin F."/>
            <person name="Nordberg H.P."/>
            <person name="Cantor M.N."/>
            <person name="Hua S.X."/>
        </authorList>
    </citation>
    <scope>NUCLEOTIDE SEQUENCE [LARGE SCALE GENOMIC DNA]</scope>
    <source>
        <strain evidence="3 4">Zn</strain>
    </source>
</reference>
<dbReference type="SUPFAM" id="SSF55729">
    <property type="entry name" value="Acyl-CoA N-acyltransferases (Nat)"/>
    <property type="match status" value="1"/>
</dbReference>
<reference evidence="4" key="2">
    <citation type="submission" date="2015-01" db="EMBL/GenBank/DDBJ databases">
        <title>Evolutionary Origins and Diversification of the Mycorrhizal Mutualists.</title>
        <authorList>
            <consortium name="DOE Joint Genome Institute"/>
            <consortium name="Mycorrhizal Genomics Consortium"/>
            <person name="Kohler A."/>
            <person name="Kuo A."/>
            <person name="Nagy L.G."/>
            <person name="Floudas D."/>
            <person name="Copeland A."/>
            <person name="Barry K.W."/>
            <person name="Cichocki N."/>
            <person name="Veneault-Fourrey C."/>
            <person name="LaButti K."/>
            <person name="Lindquist E.A."/>
            <person name="Lipzen A."/>
            <person name="Lundell T."/>
            <person name="Morin E."/>
            <person name="Murat C."/>
            <person name="Riley R."/>
            <person name="Ohm R."/>
            <person name="Sun H."/>
            <person name="Tunlid A."/>
            <person name="Henrissat B."/>
            <person name="Grigoriev I.V."/>
            <person name="Hibbett D.S."/>
            <person name="Martin F."/>
        </authorList>
    </citation>
    <scope>NUCLEOTIDE SEQUENCE [LARGE SCALE GENOMIC DNA]</scope>
    <source>
        <strain evidence="4">Zn</strain>
    </source>
</reference>
<dbReference type="GO" id="GO:0005634">
    <property type="term" value="C:nucleus"/>
    <property type="evidence" value="ECO:0007669"/>
    <property type="project" value="TreeGrafter"/>
</dbReference>
<gene>
    <name evidence="3" type="ORF">OIDMADRAFT_147650</name>
</gene>
<feature type="compositionally biased region" description="Polar residues" evidence="1">
    <location>
        <begin position="47"/>
        <end position="63"/>
    </location>
</feature>
<dbReference type="Pfam" id="PF13880">
    <property type="entry name" value="Acetyltransf_13"/>
    <property type="match status" value="1"/>
</dbReference>
<evidence type="ECO:0000256" key="1">
    <source>
        <dbReference type="SAM" id="MobiDB-lite"/>
    </source>
</evidence>
<dbReference type="Proteomes" id="UP000054321">
    <property type="component" value="Unassembled WGS sequence"/>
</dbReference>
<dbReference type="InterPro" id="IPR028009">
    <property type="entry name" value="ESCO_Acetyltransf_dom"/>
</dbReference>
<dbReference type="InterPro" id="IPR016181">
    <property type="entry name" value="Acyl_CoA_acyltransferase"/>
</dbReference>
<feature type="domain" description="N-acetyltransferase ESCO acetyl-transferase" evidence="2">
    <location>
        <begin position="561"/>
        <end position="623"/>
    </location>
</feature>
<dbReference type="AlphaFoldDB" id="A0A0C3H4B7"/>
<dbReference type="PANTHER" id="PTHR45884">
    <property type="entry name" value="N-ACETYLTRANSFERASE ECO"/>
    <property type="match status" value="1"/>
</dbReference>
<feature type="compositionally biased region" description="Polar residues" evidence="1">
    <location>
        <begin position="71"/>
        <end position="81"/>
    </location>
</feature>
<dbReference type="GO" id="GO:0000785">
    <property type="term" value="C:chromatin"/>
    <property type="evidence" value="ECO:0007669"/>
    <property type="project" value="TreeGrafter"/>
</dbReference>
<feature type="compositionally biased region" description="Polar residues" evidence="1">
    <location>
        <begin position="205"/>
        <end position="214"/>
    </location>
</feature>
<sequence>MGISSVKLRASLETYSKRGRKFKDEYQRICGRNSDGGTNLLRIKVSPPSQRQLDTSSANQSPSPKRESHEPQQISLSASSKRLSELETQQEKAPTPGNSPPTTAYDRNIPRGNSLPSNKSDSEPYTQNPPRSAHQEENSPTSLKATVALTDITASGASKKRGPDSQIASQEGLLPIKRSRQSITSYFKPLSRSSSPLATLPCLDSSDTLRSTITPPLSPPSSPPSKGDCPVGYPRKAQKRRLTTKPSLPPIVMSPDIQYGKFEEDENRISFSEAVGDMTDESRVELAEQALDHEEARDEIQTTSIPTRRSTYLAGMSNTPAPAGRSRSNRATPNSPTAAHDANDTLRGRSKSSASGSLAPPDIRAQPIPIAPRKQTALKQMYFDVHERDTWIQCKECDRYYDPASQHSKARHDIEHKKRVHAKVSKKEVSTVILEQWVSDGKNHRVVVIDCKQAIAVRSHGQAVLGVTSEALGPIHVEKEELWREIPDPQSTSATPAQVPRFRIFVHYIDDEAVSVILAERIREGCSYHPGRSIREDGGPLLGEPGAFRESLIDLQLHTKYPAWVSIERIWVREDHRRQGYATKMVDLVRENFVRGLPLTKDQIAFSCPFGNGVAFARKYCHRVFGDAPFLVNADEVMH</sequence>